<dbReference type="RefSeq" id="WP_216518255.1">
    <property type="nucleotide sequence ID" value="NZ_JAHLPM010000005.1"/>
</dbReference>
<accession>A0ABS6E5G9</accession>
<gene>
    <name evidence="1" type="ORF">KQI42_07165</name>
</gene>
<protein>
    <submittedName>
        <fullName evidence="1">DUF4358 domain-containing protein</fullName>
    </submittedName>
</protein>
<dbReference type="Proteomes" id="UP000749471">
    <property type="component" value="Unassembled WGS sequence"/>
</dbReference>
<reference evidence="1 2" key="1">
    <citation type="submission" date="2021-06" db="EMBL/GenBank/DDBJ databases">
        <authorList>
            <person name="Sun Q."/>
            <person name="Li D."/>
        </authorList>
    </citation>
    <scope>NUCLEOTIDE SEQUENCE [LARGE SCALE GENOMIC DNA]</scope>
    <source>
        <strain evidence="1 2">MSJ-40</strain>
    </source>
</reference>
<evidence type="ECO:0000313" key="1">
    <source>
        <dbReference type="EMBL" id="MBU5437781.1"/>
    </source>
</evidence>
<sequence length="163" mass="19110">MSRFFKNKRKVFCIIIGIISFTSILLVGCSSKKTKEPSISEIKKNIEDSVDISEMEKKDEESLEKLYEIKGDEIEDFILYTANSNIKSNELLILKVKDEKEISNIKDKISTRIESQSKNFKDYLPDEYYLIEKHVLEVKDKYIIFAISEESEKIEDIFIKSFK</sequence>
<proteinExistence type="predicted"/>
<comment type="caution">
    <text evidence="1">The sequence shown here is derived from an EMBL/GenBank/DDBJ whole genome shotgun (WGS) entry which is preliminary data.</text>
</comment>
<dbReference type="EMBL" id="JAHLPM010000005">
    <property type="protein sequence ID" value="MBU5437781.1"/>
    <property type="molecule type" value="Genomic_DNA"/>
</dbReference>
<dbReference type="PROSITE" id="PS51257">
    <property type="entry name" value="PROKAR_LIPOPROTEIN"/>
    <property type="match status" value="1"/>
</dbReference>
<dbReference type="Pfam" id="PF14270">
    <property type="entry name" value="DUF4358"/>
    <property type="match status" value="1"/>
</dbReference>
<dbReference type="InterPro" id="IPR025648">
    <property type="entry name" value="DUF4358"/>
</dbReference>
<name>A0ABS6E5G9_9FIRM</name>
<organism evidence="1 2">
    <name type="scientific">Tissierella simiarum</name>
    <dbReference type="NCBI Taxonomy" id="2841534"/>
    <lineage>
        <taxon>Bacteria</taxon>
        <taxon>Bacillati</taxon>
        <taxon>Bacillota</taxon>
        <taxon>Tissierellia</taxon>
        <taxon>Tissierellales</taxon>
        <taxon>Tissierellaceae</taxon>
        <taxon>Tissierella</taxon>
    </lineage>
</organism>
<evidence type="ECO:0000313" key="2">
    <source>
        <dbReference type="Proteomes" id="UP000749471"/>
    </source>
</evidence>
<keyword evidence="2" id="KW-1185">Reference proteome</keyword>